<evidence type="ECO:0000256" key="6">
    <source>
        <dbReference type="ARBA" id="ARBA00023136"/>
    </source>
</evidence>
<evidence type="ECO:0000313" key="10">
    <source>
        <dbReference type="RefSeq" id="XP_016443805.1"/>
    </source>
</evidence>
<feature type="domain" description="COBRA C-terminal" evidence="9">
    <location>
        <begin position="120"/>
        <end position="159"/>
    </location>
</feature>
<comment type="similarity">
    <text evidence="2">Belongs to the COBRA family.</text>
</comment>
<keyword evidence="8" id="KW-0449">Lipoprotein</keyword>
<dbReference type="Pfam" id="PF25079">
    <property type="entry name" value="COB_C"/>
    <property type="match status" value="1"/>
</dbReference>
<comment type="subcellular location">
    <subcellularLocation>
        <location evidence="1">Cell membrane</location>
        <topology evidence="1">Lipid-anchor</topology>
        <topology evidence="1">GPI-anchor</topology>
    </subcellularLocation>
</comment>
<dbReference type="InterPro" id="IPR056900">
    <property type="entry name" value="COB_C"/>
</dbReference>
<evidence type="ECO:0000259" key="9">
    <source>
        <dbReference type="Pfam" id="PF25079"/>
    </source>
</evidence>
<dbReference type="Pfam" id="PF04833">
    <property type="entry name" value="COBRA"/>
    <property type="match status" value="1"/>
</dbReference>
<dbReference type="GO" id="GO:0010215">
    <property type="term" value="P:cellulose microfibril organization"/>
    <property type="evidence" value="ECO:0007669"/>
    <property type="project" value="InterPro"/>
</dbReference>
<keyword evidence="6" id="KW-0472">Membrane</keyword>
<evidence type="ECO:0000256" key="1">
    <source>
        <dbReference type="ARBA" id="ARBA00004609"/>
    </source>
</evidence>
<dbReference type="STRING" id="4097.A0A1S3XVA7"/>
<evidence type="ECO:0000256" key="5">
    <source>
        <dbReference type="ARBA" id="ARBA00022729"/>
    </source>
</evidence>
<dbReference type="OrthoDB" id="2014623at2759"/>
<evidence type="ECO:0000256" key="3">
    <source>
        <dbReference type="ARBA" id="ARBA00022475"/>
    </source>
</evidence>
<gene>
    <name evidence="10" type="primary">LOC107769138</name>
</gene>
<dbReference type="GO" id="GO:0098552">
    <property type="term" value="C:side of membrane"/>
    <property type="evidence" value="ECO:0007669"/>
    <property type="project" value="UniProtKB-KW"/>
</dbReference>
<dbReference type="InterPro" id="IPR006918">
    <property type="entry name" value="COBRA_pln"/>
</dbReference>
<evidence type="ECO:0000256" key="4">
    <source>
        <dbReference type="ARBA" id="ARBA00022622"/>
    </source>
</evidence>
<reference evidence="10" key="1">
    <citation type="submission" date="2025-08" db="UniProtKB">
        <authorList>
            <consortium name="RefSeq"/>
        </authorList>
    </citation>
    <scope>IDENTIFICATION</scope>
</reference>
<proteinExistence type="inferred from homology"/>
<evidence type="ECO:0000256" key="2">
    <source>
        <dbReference type="ARBA" id="ARBA00005507"/>
    </source>
</evidence>
<organism evidence="10">
    <name type="scientific">Nicotiana tabacum</name>
    <name type="common">Common tobacco</name>
    <dbReference type="NCBI Taxonomy" id="4097"/>
    <lineage>
        <taxon>Eukaryota</taxon>
        <taxon>Viridiplantae</taxon>
        <taxon>Streptophyta</taxon>
        <taxon>Embryophyta</taxon>
        <taxon>Tracheophyta</taxon>
        <taxon>Spermatophyta</taxon>
        <taxon>Magnoliopsida</taxon>
        <taxon>eudicotyledons</taxon>
        <taxon>Gunneridae</taxon>
        <taxon>Pentapetalae</taxon>
        <taxon>asterids</taxon>
        <taxon>lamiids</taxon>
        <taxon>Solanales</taxon>
        <taxon>Solanaceae</taxon>
        <taxon>Nicotianoideae</taxon>
        <taxon>Nicotianeae</taxon>
        <taxon>Nicotiana</taxon>
    </lineage>
</organism>
<protein>
    <submittedName>
        <fullName evidence="10">COBRA-like protein 7</fullName>
    </submittedName>
</protein>
<dbReference type="KEGG" id="nta:107769138"/>
<evidence type="ECO:0000256" key="8">
    <source>
        <dbReference type="ARBA" id="ARBA00023288"/>
    </source>
</evidence>
<dbReference type="RefSeq" id="XP_016443805.1">
    <property type="nucleotide sequence ID" value="XM_016588319.1"/>
</dbReference>
<dbReference type="AlphaFoldDB" id="A0A1S3XVA7"/>
<keyword evidence="5" id="KW-0732">Signal</keyword>
<name>A0A1S3XVA7_TOBAC</name>
<dbReference type="PANTHER" id="PTHR31052:SF3">
    <property type="entry name" value="COBRA-LIKE PROTEIN 7"/>
    <property type="match status" value="1"/>
</dbReference>
<dbReference type="GO" id="GO:0005886">
    <property type="term" value="C:plasma membrane"/>
    <property type="evidence" value="ECO:0007669"/>
    <property type="project" value="UniProtKB-SubCell"/>
</dbReference>
<evidence type="ECO:0000256" key="7">
    <source>
        <dbReference type="ARBA" id="ARBA00023180"/>
    </source>
</evidence>
<accession>A0A1S3XVA7</accession>
<keyword evidence="3" id="KW-1003">Cell membrane</keyword>
<keyword evidence="4" id="KW-0336">GPI-anchor</keyword>
<dbReference type="PaxDb" id="4097-A0A1S3XVA7"/>
<dbReference type="PANTHER" id="PTHR31052">
    <property type="entry name" value="COBRA-LIKE PROTEIN 7"/>
    <property type="match status" value="1"/>
</dbReference>
<sequence>MNCERRATIIDQPLEKTNDTKLGMIPFCCRNGTILPPAMDPSKSASAFQINVFKMPPDLNRSLFTPPQNWKIEGRLNPDYKCGPPFRVSPSQFPDPSDTAAFASWQVVCNITQPKGESPRCCVSFSVFFNESIIPCLTCSCGFPSNTARTCSTKSSSSLKIEPRCPLPGLILIIFQFRTHCHAEITAVSASTGIYSPSLTGMIQLDKAAPGFDAVYVVPSMELY</sequence>
<keyword evidence="7" id="KW-0325">Glycoprotein</keyword>